<organism evidence="1 2">
    <name type="scientific">Streptomyces orinoci</name>
    <name type="common">Streptoverticillium orinoci</name>
    <dbReference type="NCBI Taxonomy" id="67339"/>
    <lineage>
        <taxon>Bacteria</taxon>
        <taxon>Bacillati</taxon>
        <taxon>Actinomycetota</taxon>
        <taxon>Actinomycetes</taxon>
        <taxon>Kitasatosporales</taxon>
        <taxon>Streptomycetaceae</taxon>
        <taxon>Streptomyces</taxon>
    </lineage>
</organism>
<dbReference type="InterPro" id="IPR046203">
    <property type="entry name" value="DUF6236"/>
</dbReference>
<sequence>MDDLALYYPFAHIQNDAWLKAAALYWTRIGRIRPGAGETDFPRRDSAVARALTDATNLIVDLSTDGAGFHAAGAFADRFLSESEQVMQLRQRYPCPPQDIELVDPVPLPGSAAAREDVEWIFAAHESAIEYSKVPPGLVEGLVGAGLGVLRARDGWHWLGVHPDLARLYLTWLAHVIADEYGLRLVTDQLPNPESPTAWTTHTVVDDVLPPIKPSARALYAAVALNTVVPGNLEQVPVERIIKARQELAPQFAAFRAHLDDLGGVFADCDGTGNLQILRARVEQLAHDKILQDVADLERGLRQLKLEPVKATMRLKSFELPAVAAAAASALPHIHDRAVLLDAGVVAACFFSAVVDQRRSEQQLRRGAAGYLLSLGDLLTPGRRSRRLPWLRLPSGPRT</sequence>
<evidence type="ECO:0000313" key="1">
    <source>
        <dbReference type="EMBL" id="MEV5506537.1"/>
    </source>
</evidence>
<dbReference type="RefSeq" id="WP_109279618.1">
    <property type="nucleotide sequence ID" value="NZ_JBFAUK010000005.1"/>
</dbReference>
<dbReference type="EMBL" id="JBFAUK010000005">
    <property type="protein sequence ID" value="MEV5506537.1"/>
    <property type="molecule type" value="Genomic_DNA"/>
</dbReference>
<keyword evidence="2" id="KW-1185">Reference proteome</keyword>
<dbReference type="Proteomes" id="UP001552594">
    <property type="component" value="Unassembled WGS sequence"/>
</dbReference>
<name>A0ABV3JUJ2_STRON</name>
<gene>
    <name evidence="1" type="ORF">AB0L16_08650</name>
</gene>
<accession>A0ABV3JUJ2</accession>
<evidence type="ECO:0000313" key="2">
    <source>
        <dbReference type="Proteomes" id="UP001552594"/>
    </source>
</evidence>
<proteinExistence type="predicted"/>
<dbReference type="Pfam" id="PF19749">
    <property type="entry name" value="DUF6236"/>
    <property type="match status" value="1"/>
</dbReference>
<comment type="caution">
    <text evidence="1">The sequence shown here is derived from an EMBL/GenBank/DDBJ whole genome shotgun (WGS) entry which is preliminary data.</text>
</comment>
<protein>
    <submittedName>
        <fullName evidence="1">DUF6236 family protein</fullName>
    </submittedName>
</protein>
<reference evidence="1 2" key="1">
    <citation type="submission" date="2024-06" db="EMBL/GenBank/DDBJ databases">
        <title>The Natural Products Discovery Center: Release of the First 8490 Sequenced Strains for Exploring Actinobacteria Biosynthetic Diversity.</title>
        <authorList>
            <person name="Kalkreuter E."/>
            <person name="Kautsar S.A."/>
            <person name="Yang D."/>
            <person name="Bader C.D."/>
            <person name="Teijaro C.N."/>
            <person name="Fluegel L."/>
            <person name="Davis C.M."/>
            <person name="Simpson J.R."/>
            <person name="Lauterbach L."/>
            <person name="Steele A.D."/>
            <person name="Gui C."/>
            <person name="Meng S."/>
            <person name="Li G."/>
            <person name="Viehrig K."/>
            <person name="Ye F."/>
            <person name="Su P."/>
            <person name="Kiefer A.F."/>
            <person name="Nichols A."/>
            <person name="Cepeda A.J."/>
            <person name="Yan W."/>
            <person name="Fan B."/>
            <person name="Jiang Y."/>
            <person name="Adhikari A."/>
            <person name="Zheng C.-J."/>
            <person name="Schuster L."/>
            <person name="Cowan T.M."/>
            <person name="Smanski M.J."/>
            <person name="Chevrette M.G."/>
            <person name="De Carvalho L.P.S."/>
            <person name="Shen B."/>
        </authorList>
    </citation>
    <scope>NUCLEOTIDE SEQUENCE [LARGE SCALE GENOMIC DNA]</scope>
    <source>
        <strain evidence="1 2">NPDC052347</strain>
    </source>
</reference>